<dbReference type="Proteomes" id="UP000235672">
    <property type="component" value="Unassembled WGS sequence"/>
</dbReference>
<dbReference type="EMBL" id="KZ613543">
    <property type="protein sequence ID" value="PMD12724.1"/>
    <property type="molecule type" value="Genomic_DNA"/>
</dbReference>
<reference evidence="1 2" key="1">
    <citation type="submission" date="2016-05" db="EMBL/GenBank/DDBJ databases">
        <title>A degradative enzymes factory behind the ericoid mycorrhizal symbiosis.</title>
        <authorList>
            <consortium name="DOE Joint Genome Institute"/>
            <person name="Martino E."/>
            <person name="Morin E."/>
            <person name="Grelet G."/>
            <person name="Kuo A."/>
            <person name="Kohler A."/>
            <person name="Daghino S."/>
            <person name="Barry K."/>
            <person name="Choi C."/>
            <person name="Cichocki N."/>
            <person name="Clum A."/>
            <person name="Copeland A."/>
            <person name="Hainaut M."/>
            <person name="Haridas S."/>
            <person name="Labutti K."/>
            <person name="Lindquist E."/>
            <person name="Lipzen A."/>
            <person name="Khouja H.-R."/>
            <person name="Murat C."/>
            <person name="Ohm R."/>
            <person name="Olson A."/>
            <person name="Spatafora J."/>
            <person name="Veneault-Fourrey C."/>
            <person name="Henrissat B."/>
            <person name="Grigoriev I."/>
            <person name="Martin F."/>
            <person name="Perotto S."/>
        </authorList>
    </citation>
    <scope>NUCLEOTIDE SEQUENCE [LARGE SCALE GENOMIC DNA]</scope>
    <source>
        <strain evidence="1 2">UAMH 7357</strain>
    </source>
</reference>
<evidence type="ECO:0000313" key="2">
    <source>
        <dbReference type="Proteomes" id="UP000235672"/>
    </source>
</evidence>
<organism evidence="1 2">
    <name type="scientific">Hyaloscypha hepaticicola</name>
    <dbReference type="NCBI Taxonomy" id="2082293"/>
    <lineage>
        <taxon>Eukaryota</taxon>
        <taxon>Fungi</taxon>
        <taxon>Dikarya</taxon>
        <taxon>Ascomycota</taxon>
        <taxon>Pezizomycotina</taxon>
        <taxon>Leotiomycetes</taxon>
        <taxon>Helotiales</taxon>
        <taxon>Hyaloscyphaceae</taxon>
        <taxon>Hyaloscypha</taxon>
    </lineage>
</organism>
<keyword evidence="2" id="KW-1185">Reference proteome</keyword>
<name>A0A2J6PFD8_9HELO</name>
<protein>
    <submittedName>
        <fullName evidence="1">Uncharacterized protein</fullName>
    </submittedName>
</protein>
<gene>
    <name evidence="1" type="ORF">NA56DRAFT_712787</name>
</gene>
<accession>A0A2J6PFD8</accession>
<dbReference type="AlphaFoldDB" id="A0A2J6PFD8"/>
<evidence type="ECO:0000313" key="1">
    <source>
        <dbReference type="EMBL" id="PMD12724.1"/>
    </source>
</evidence>
<dbReference type="OrthoDB" id="10670142at2759"/>
<sequence length="285" mass="31375">MNALLTLFRTVARSAQASARRASRRATGCWPFSSMSLGSGRQQTTSRELETLPSARQTAPLALLLFASAGGVWSAVELRPTYAPNLWSHVSQRRLPSQNPIGAKKQPQSLSPTQCCYARGPAFVLLCYIPPLEHSACAAGRALICVIFDGAYLLEHLGSLQCASAPAVFACLDILQIGSPKFVQEPCLIIRGRGLSTTDQDRIYPCEFGLLEHGLTHPAGPPATKTPENGRFFRHQWPRSRPFYEPIDEQPPWPERGRPHSVHVENPITEHEAGLQFDEDAKDLI</sequence>
<proteinExistence type="predicted"/>